<dbReference type="Proteomes" id="UP000007800">
    <property type="component" value="Unassembled WGS sequence"/>
</dbReference>
<proteinExistence type="predicted"/>
<keyword evidence="2" id="KW-1185">Reference proteome</keyword>
<protein>
    <submittedName>
        <fullName evidence="1">Uncharacterized protein</fullName>
    </submittedName>
</protein>
<gene>
    <name evidence="1" type="ORF">Pmar_PMAR024889</name>
</gene>
<dbReference type="AlphaFoldDB" id="C5LCX3"/>
<dbReference type="RefSeq" id="XP_002773610.1">
    <property type="nucleotide sequence ID" value="XM_002773564.1"/>
</dbReference>
<organism evidence="2">
    <name type="scientific">Perkinsus marinus (strain ATCC 50983 / TXsc)</name>
    <dbReference type="NCBI Taxonomy" id="423536"/>
    <lineage>
        <taxon>Eukaryota</taxon>
        <taxon>Sar</taxon>
        <taxon>Alveolata</taxon>
        <taxon>Perkinsozoa</taxon>
        <taxon>Perkinsea</taxon>
        <taxon>Perkinsida</taxon>
        <taxon>Perkinsidae</taxon>
        <taxon>Perkinsus</taxon>
    </lineage>
</organism>
<dbReference type="InParanoid" id="C5LCX3"/>
<dbReference type="OMA" id="RRNSTWH"/>
<reference evidence="1 2" key="1">
    <citation type="submission" date="2008-07" db="EMBL/GenBank/DDBJ databases">
        <authorList>
            <person name="El-Sayed N."/>
            <person name="Caler E."/>
            <person name="Inman J."/>
            <person name="Amedeo P."/>
            <person name="Hass B."/>
            <person name="Wortman J."/>
        </authorList>
    </citation>
    <scope>NUCLEOTIDE SEQUENCE [LARGE SCALE GENOMIC DNA]</scope>
    <source>
        <strain evidence="2">ATCC 50983 / TXsc</strain>
    </source>
</reference>
<dbReference type="OrthoDB" id="10414283at2759"/>
<sequence>MNKTTSTLKSCLRDKTKGSCSTCSLGSDASTITDCSDTTASSDAENTAPKRRCLSVTFPDQQSTSSACFTRSHSCVETAKVSNGIHDCLPTVTLDVPPYRNVEEPSIQSLATYHYVESYKDYNRRNSTWHPSVSAGLSSTEGCMGAILACLSVLPSQRRYRLLTR</sequence>
<name>C5LCX3_PERM5</name>
<dbReference type="EMBL" id="GG680938">
    <property type="protein sequence ID" value="EER05426.1"/>
    <property type="molecule type" value="Genomic_DNA"/>
</dbReference>
<evidence type="ECO:0000313" key="2">
    <source>
        <dbReference type="Proteomes" id="UP000007800"/>
    </source>
</evidence>
<accession>C5LCX3</accession>
<evidence type="ECO:0000313" key="1">
    <source>
        <dbReference type="EMBL" id="EER05426.1"/>
    </source>
</evidence>
<dbReference type="GeneID" id="9041708"/>